<dbReference type="SUPFAM" id="SSF54197">
    <property type="entry name" value="HIT-like"/>
    <property type="match status" value="1"/>
</dbReference>
<evidence type="ECO:0000313" key="2">
    <source>
        <dbReference type="EMBL" id="GGM98763.1"/>
    </source>
</evidence>
<dbReference type="Pfam" id="PF01230">
    <property type="entry name" value="HIT"/>
    <property type="match status" value="1"/>
</dbReference>
<proteinExistence type="predicted"/>
<accession>A0ABQ2I3V5</accession>
<dbReference type="RefSeq" id="WP_189156379.1">
    <property type="nucleotide sequence ID" value="NZ_BMNC01000005.1"/>
</dbReference>
<evidence type="ECO:0000259" key="1">
    <source>
        <dbReference type="Pfam" id="PF01230"/>
    </source>
</evidence>
<dbReference type="EMBL" id="BMNC01000005">
    <property type="protein sequence ID" value="GGM98763.1"/>
    <property type="molecule type" value="Genomic_DNA"/>
</dbReference>
<dbReference type="Gene3D" id="3.30.428.10">
    <property type="entry name" value="HIT-like"/>
    <property type="match status" value="1"/>
</dbReference>
<dbReference type="InterPro" id="IPR011146">
    <property type="entry name" value="HIT-like"/>
</dbReference>
<organism evidence="2 3">
    <name type="scientific">Lentzea pudingi</name>
    <dbReference type="NCBI Taxonomy" id="1789439"/>
    <lineage>
        <taxon>Bacteria</taxon>
        <taxon>Bacillati</taxon>
        <taxon>Actinomycetota</taxon>
        <taxon>Actinomycetes</taxon>
        <taxon>Pseudonocardiales</taxon>
        <taxon>Pseudonocardiaceae</taxon>
        <taxon>Lentzea</taxon>
    </lineage>
</organism>
<comment type="caution">
    <text evidence="2">The sequence shown here is derived from an EMBL/GenBank/DDBJ whole genome shotgun (WGS) entry which is preliminary data.</text>
</comment>
<keyword evidence="3" id="KW-1185">Reference proteome</keyword>
<evidence type="ECO:0000313" key="3">
    <source>
        <dbReference type="Proteomes" id="UP000597656"/>
    </source>
</evidence>
<reference evidence="3" key="1">
    <citation type="journal article" date="2019" name="Int. J. Syst. Evol. Microbiol.">
        <title>The Global Catalogue of Microorganisms (GCM) 10K type strain sequencing project: providing services to taxonomists for standard genome sequencing and annotation.</title>
        <authorList>
            <consortium name="The Broad Institute Genomics Platform"/>
            <consortium name="The Broad Institute Genome Sequencing Center for Infectious Disease"/>
            <person name="Wu L."/>
            <person name="Ma J."/>
        </authorList>
    </citation>
    <scope>NUCLEOTIDE SEQUENCE [LARGE SCALE GENOMIC DNA]</scope>
    <source>
        <strain evidence="3">CGMCC 4.7319</strain>
    </source>
</reference>
<dbReference type="Proteomes" id="UP000597656">
    <property type="component" value="Unassembled WGS sequence"/>
</dbReference>
<name>A0ABQ2I3V5_9PSEU</name>
<protein>
    <submittedName>
        <fullName evidence="2">Histidine triad (HIT) protein</fullName>
    </submittedName>
</protein>
<sequence>MECLICAKHDGDGPLAGPVVFADELVVVSHRTGGALGYLFVETRRHVATLDALTVAEAEAVARAARLAAASLRAELDPEFVFTFVAGRSHAHFHQHVFARHRGTPDELPWHAEWAGAPTGDAAELCARLSPYFPPCCAPGR</sequence>
<feature type="domain" description="HIT" evidence="1">
    <location>
        <begin position="21"/>
        <end position="102"/>
    </location>
</feature>
<dbReference type="InterPro" id="IPR036265">
    <property type="entry name" value="HIT-like_sf"/>
</dbReference>
<gene>
    <name evidence="2" type="ORF">GCM10011609_41190</name>
</gene>